<dbReference type="Gene3D" id="3.40.50.150">
    <property type="entry name" value="Vaccinia Virus protein VP39"/>
    <property type="match status" value="1"/>
</dbReference>
<dbReference type="AlphaFoldDB" id="A0AAE9DRV3"/>
<sequence length="348" mass="39088">MSIPLKKIKVMLKSVALLAALFLTIQAANYCMKDKELSENEFFDQVQGTIFANQQNRVVAIECPDPKDNSTCLYIVDRIGYLKDGSWFVGRFLTPVPDLTKGFLSVSKLVKPVFKSMSTIDTATWMVDVGTMDAMTPNSVELSSLFTTGHFEMNRDVSGNITFLGVATGGLMSFFSTYFKNLKLTGIDIDPQSEYLAKKWFGYRDTKNSKILIGDGAEHIVEMARREETSDAVLVDACHNHAPPDGIYCPVEAVRTPEFLKSLSAVIGTKGITTYNMYILHKKHQKGYQRIRDEFSKYFTECHLGSNHLGNAFIMCSNNRIDQSTVDIPTVRSFLKNMRIDGFLKNLL</sequence>
<dbReference type="InterPro" id="IPR029063">
    <property type="entry name" value="SAM-dependent_MTases_sf"/>
</dbReference>
<evidence type="ECO:0000256" key="1">
    <source>
        <dbReference type="SAM" id="SignalP"/>
    </source>
</evidence>
<name>A0AAE9DRV3_CAEBR</name>
<keyword evidence="1" id="KW-0732">Signal</keyword>
<dbReference type="Proteomes" id="UP000827892">
    <property type="component" value="Chromosome I"/>
</dbReference>
<dbReference type="EMBL" id="CP090891">
    <property type="protein sequence ID" value="ULU10816.1"/>
    <property type="molecule type" value="Genomic_DNA"/>
</dbReference>
<reference evidence="2 3" key="1">
    <citation type="submission" date="2022-05" db="EMBL/GenBank/DDBJ databases">
        <title>Chromosome-level reference genomes for two strains of Caenorhabditis briggsae: an improved platform for comparative genomics.</title>
        <authorList>
            <person name="Stevens L."/>
            <person name="Andersen E.C."/>
        </authorList>
    </citation>
    <scope>NUCLEOTIDE SEQUENCE [LARGE SCALE GENOMIC DNA]</scope>
    <source>
        <strain evidence="2">QX1410_ONT</strain>
        <tissue evidence="2">Whole-organism</tissue>
    </source>
</reference>
<feature type="signal peptide" evidence="1">
    <location>
        <begin position="1"/>
        <end position="27"/>
    </location>
</feature>
<evidence type="ECO:0000313" key="3">
    <source>
        <dbReference type="Proteomes" id="UP000827892"/>
    </source>
</evidence>
<gene>
    <name evidence="2" type="ORF">L3Y34_014810</name>
</gene>
<evidence type="ECO:0000313" key="2">
    <source>
        <dbReference type="EMBL" id="ULU10816.1"/>
    </source>
</evidence>
<accession>A0AAE9DRV3</accession>
<feature type="chain" id="PRO_5041905506" evidence="1">
    <location>
        <begin position="28"/>
        <end position="348"/>
    </location>
</feature>
<dbReference type="SUPFAM" id="SSF53335">
    <property type="entry name" value="S-adenosyl-L-methionine-dependent methyltransferases"/>
    <property type="match status" value="1"/>
</dbReference>
<proteinExistence type="predicted"/>
<protein>
    <submittedName>
        <fullName evidence="2">Uncharacterized protein</fullName>
    </submittedName>
</protein>
<organism evidence="2 3">
    <name type="scientific">Caenorhabditis briggsae</name>
    <dbReference type="NCBI Taxonomy" id="6238"/>
    <lineage>
        <taxon>Eukaryota</taxon>
        <taxon>Metazoa</taxon>
        <taxon>Ecdysozoa</taxon>
        <taxon>Nematoda</taxon>
        <taxon>Chromadorea</taxon>
        <taxon>Rhabditida</taxon>
        <taxon>Rhabditina</taxon>
        <taxon>Rhabditomorpha</taxon>
        <taxon>Rhabditoidea</taxon>
        <taxon>Rhabditidae</taxon>
        <taxon>Peloderinae</taxon>
        <taxon>Caenorhabditis</taxon>
    </lineage>
</organism>